<reference evidence="5" key="1">
    <citation type="submission" date="2019-10" db="EMBL/GenBank/DDBJ databases">
        <authorList>
            <consortium name="DOE Joint Genome Institute"/>
            <person name="Kuo A."/>
            <person name="Miyauchi S."/>
            <person name="Kiss E."/>
            <person name="Drula E."/>
            <person name="Kohler A."/>
            <person name="Sanchez-Garcia M."/>
            <person name="Andreopoulos B."/>
            <person name="Barry K.W."/>
            <person name="Bonito G."/>
            <person name="Buee M."/>
            <person name="Carver A."/>
            <person name="Chen C."/>
            <person name="Cichocki N."/>
            <person name="Clum A."/>
            <person name="Culley D."/>
            <person name="Crous P.W."/>
            <person name="Fauchery L."/>
            <person name="Girlanda M."/>
            <person name="Hayes R."/>
            <person name="Keri Z."/>
            <person name="LaButti K."/>
            <person name="Lipzen A."/>
            <person name="Lombard V."/>
            <person name="Magnuson J."/>
            <person name="Maillard F."/>
            <person name="Morin E."/>
            <person name="Murat C."/>
            <person name="Nolan M."/>
            <person name="Ohm R."/>
            <person name="Pangilinan J."/>
            <person name="Pereira M."/>
            <person name="Perotto S."/>
            <person name="Peter M."/>
            <person name="Riley R."/>
            <person name="Sitrit Y."/>
            <person name="Stielow B."/>
            <person name="Szollosi G."/>
            <person name="Zifcakova L."/>
            <person name="Stursova M."/>
            <person name="Spatafora J.W."/>
            <person name="Tedersoo L."/>
            <person name="Vaario L.-M."/>
            <person name="Yamada A."/>
            <person name="Yan M."/>
            <person name="Wang P."/>
            <person name="Xu J."/>
            <person name="Bruns T."/>
            <person name="Baldrian P."/>
            <person name="Vilgalys R."/>
            <person name="Henrissat B."/>
            <person name="Grigoriev I.V."/>
            <person name="Hibbett D."/>
            <person name="Nagy L.G."/>
            <person name="Martin F.M."/>
        </authorList>
    </citation>
    <scope>NUCLEOTIDE SEQUENCE</scope>
    <source>
        <strain evidence="5">Prilba</strain>
    </source>
</reference>
<dbReference type="InterPro" id="IPR001878">
    <property type="entry name" value="Znf_CCHC"/>
</dbReference>
<protein>
    <recommendedName>
        <fullName evidence="4">CCHC-type domain-containing protein</fullName>
    </recommendedName>
</protein>
<dbReference type="InterPro" id="IPR036875">
    <property type="entry name" value="Znf_CCHC_sf"/>
</dbReference>
<keyword evidence="2" id="KW-0479">Metal-binding</keyword>
<dbReference type="GO" id="GO:0008270">
    <property type="term" value="F:zinc ion binding"/>
    <property type="evidence" value="ECO:0007669"/>
    <property type="project" value="UniProtKB-KW"/>
</dbReference>
<dbReference type="GO" id="GO:0006397">
    <property type="term" value="P:mRNA processing"/>
    <property type="evidence" value="ECO:0007669"/>
    <property type="project" value="UniProtKB-KW"/>
</dbReference>
<dbReference type="OrthoDB" id="3230245at2759"/>
<name>A0A9P5JV23_9AGAM</name>
<dbReference type="Proteomes" id="UP000759537">
    <property type="component" value="Unassembled WGS sequence"/>
</dbReference>
<accession>A0A9P5JV23</accession>
<evidence type="ECO:0000313" key="5">
    <source>
        <dbReference type="EMBL" id="KAF8465829.1"/>
    </source>
</evidence>
<keyword evidence="2" id="KW-0863">Zinc-finger</keyword>
<comment type="caution">
    <text evidence="5">The sequence shown here is derived from an EMBL/GenBank/DDBJ whole genome shotgun (WGS) entry which is preliminary data.</text>
</comment>
<evidence type="ECO:0000259" key="4">
    <source>
        <dbReference type="PROSITE" id="PS50158"/>
    </source>
</evidence>
<feature type="domain" description="CCHC-type" evidence="4">
    <location>
        <begin position="241"/>
        <end position="255"/>
    </location>
</feature>
<dbReference type="SUPFAM" id="SSF57756">
    <property type="entry name" value="Retrovirus zinc finger-like domains"/>
    <property type="match status" value="1"/>
</dbReference>
<dbReference type="Gene3D" id="4.10.60.10">
    <property type="entry name" value="Zinc finger, CCHC-type"/>
    <property type="match status" value="1"/>
</dbReference>
<proteinExistence type="predicted"/>
<feature type="region of interest" description="Disordered" evidence="3">
    <location>
        <begin position="88"/>
        <end position="112"/>
    </location>
</feature>
<evidence type="ECO:0000313" key="6">
    <source>
        <dbReference type="Proteomes" id="UP000759537"/>
    </source>
</evidence>
<evidence type="ECO:0000256" key="1">
    <source>
        <dbReference type="ARBA" id="ARBA00022664"/>
    </source>
</evidence>
<dbReference type="PROSITE" id="PS50158">
    <property type="entry name" value="ZF_CCHC"/>
    <property type="match status" value="1"/>
</dbReference>
<dbReference type="EMBL" id="WHVB01000044">
    <property type="protein sequence ID" value="KAF8465829.1"/>
    <property type="molecule type" value="Genomic_DNA"/>
</dbReference>
<keyword evidence="1" id="KW-0507">mRNA processing</keyword>
<feature type="compositionally biased region" description="Polar residues" evidence="3">
    <location>
        <begin position="210"/>
        <end position="223"/>
    </location>
</feature>
<feature type="region of interest" description="Disordered" evidence="3">
    <location>
        <begin position="1"/>
        <end position="25"/>
    </location>
</feature>
<feature type="compositionally biased region" description="Basic and acidic residues" evidence="3">
    <location>
        <begin position="1"/>
        <end position="17"/>
    </location>
</feature>
<dbReference type="AlphaFoldDB" id="A0A9P5JV23"/>
<organism evidence="5 6">
    <name type="scientific">Russula ochroleuca</name>
    <dbReference type="NCBI Taxonomy" id="152965"/>
    <lineage>
        <taxon>Eukaryota</taxon>
        <taxon>Fungi</taxon>
        <taxon>Dikarya</taxon>
        <taxon>Basidiomycota</taxon>
        <taxon>Agaricomycotina</taxon>
        <taxon>Agaricomycetes</taxon>
        <taxon>Russulales</taxon>
        <taxon>Russulaceae</taxon>
        <taxon>Russula</taxon>
    </lineage>
</organism>
<keyword evidence="2" id="KW-0862">Zinc</keyword>
<sequence>MMPLDWRTERERGRGREPAGTGDPFAVSDIELTKDKCSRLGGMHPDRFEGDREHTLLFLTVQAVHVDELQRVYCKTPSHVLPTSCRFSKDTKSRDGSSGTIHGCSKSRGINPSPSRKVAWDVLEAQIDIQKLKMKEGKVDEYISTFELLGQRSGMDLDGPSALLMFARGLPQKLAEACIDEENPENFEQWAKAAQRQQRNWRLFSKYDGPSQSRAPQRSTSTALRKATTETEEQRYRREGRCFKCSKQGHLARNCLDR</sequence>
<feature type="region of interest" description="Disordered" evidence="3">
    <location>
        <begin position="206"/>
        <end position="231"/>
    </location>
</feature>
<reference evidence="5" key="2">
    <citation type="journal article" date="2020" name="Nat. Commun.">
        <title>Large-scale genome sequencing of mycorrhizal fungi provides insights into the early evolution of symbiotic traits.</title>
        <authorList>
            <person name="Miyauchi S."/>
            <person name="Kiss E."/>
            <person name="Kuo A."/>
            <person name="Drula E."/>
            <person name="Kohler A."/>
            <person name="Sanchez-Garcia M."/>
            <person name="Morin E."/>
            <person name="Andreopoulos B."/>
            <person name="Barry K.W."/>
            <person name="Bonito G."/>
            <person name="Buee M."/>
            <person name="Carver A."/>
            <person name="Chen C."/>
            <person name="Cichocki N."/>
            <person name="Clum A."/>
            <person name="Culley D."/>
            <person name="Crous P.W."/>
            <person name="Fauchery L."/>
            <person name="Girlanda M."/>
            <person name="Hayes R.D."/>
            <person name="Keri Z."/>
            <person name="LaButti K."/>
            <person name="Lipzen A."/>
            <person name="Lombard V."/>
            <person name="Magnuson J."/>
            <person name="Maillard F."/>
            <person name="Murat C."/>
            <person name="Nolan M."/>
            <person name="Ohm R.A."/>
            <person name="Pangilinan J."/>
            <person name="Pereira M.F."/>
            <person name="Perotto S."/>
            <person name="Peter M."/>
            <person name="Pfister S."/>
            <person name="Riley R."/>
            <person name="Sitrit Y."/>
            <person name="Stielow J.B."/>
            <person name="Szollosi G."/>
            <person name="Zifcakova L."/>
            <person name="Stursova M."/>
            <person name="Spatafora J.W."/>
            <person name="Tedersoo L."/>
            <person name="Vaario L.M."/>
            <person name="Yamada A."/>
            <person name="Yan M."/>
            <person name="Wang P."/>
            <person name="Xu J."/>
            <person name="Bruns T."/>
            <person name="Baldrian P."/>
            <person name="Vilgalys R."/>
            <person name="Dunand C."/>
            <person name="Henrissat B."/>
            <person name="Grigoriev I.V."/>
            <person name="Hibbett D."/>
            <person name="Nagy L.G."/>
            <person name="Martin F.M."/>
        </authorList>
    </citation>
    <scope>NUCLEOTIDE SEQUENCE</scope>
    <source>
        <strain evidence="5">Prilba</strain>
    </source>
</reference>
<evidence type="ECO:0000256" key="2">
    <source>
        <dbReference type="PROSITE-ProRule" id="PRU00047"/>
    </source>
</evidence>
<evidence type="ECO:0000256" key="3">
    <source>
        <dbReference type="SAM" id="MobiDB-lite"/>
    </source>
</evidence>
<gene>
    <name evidence="5" type="ORF">DFH94DRAFT_821388</name>
</gene>
<dbReference type="GO" id="GO:0003676">
    <property type="term" value="F:nucleic acid binding"/>
    <property type="evidence" value="ECO:0007669"/>
    <property type="project" value="InterPro"/>
</dbReference>
<keyword evidence="6" id="KW-1185">Reference proteome</keyword>